<dbReference type="EMBL" id="QEAN01000293">
    <property type="protein sequence ID" value="TPX40965.1"/>
    <property type="molecule type" value="Genomic_DNA"/>
</dbReference>
<keyword evidence="3" id="KW-1185">Reference proteome</keyword>
<comment type="caution">
    <text evidence="2">The sequence shown here is derived from an EMBL/GenBank/DDBJ whole genome shotgun (WGS) entry which is preliminary data.</text>
</comment>
<reference evidence="2 3" key="1">
    <citation type="journal article" date="2019" name="Sci. Rep.">
        <title>Comparative genomics of chytrid fungi reveal insights into the obligate biotrophic and pathogenic lifestyle of Synchytrium endobioticum.</title>
        <authorList>
            <person name="van de Vossenberg B.T.L.H."/>
            <person name="Warris S."/>
            <person name="Nguyen H.D.T."/>
            <person name="van Gent-Pelzer M.P.E."/>
            <person name="Joly D.L."/>
            <person name="van de Geest H.C."/>
            <person name="Bonants P.J.M."/>
            <person name="Smith D.S."/>
            <person name="Levesque C.A."/>
            <person name="van der Lee T.A.J."/>
        </authorList>
    </citation>
    <scope>NUCLEOTIDE SEQUENCE [LARGE SCALE GENOMIC DNA]</scope>
    <source>
        <strain evidence="2 3">MB42</strain>
    </source>
</reference>
<evidence type="ECO:0000313" key="3">
    <source>
        <dbReference type="Proteomes" id="UP000317494"/>
    </source>
</evidence>
<organism evidence="2 3">
    <name type="scientific">Synchytrium endobioticum</name>
    <dbReference type="NCBI Taxonomy" id="286115"/>
    <lineage>
        <taxon>Eukaryota</taxon>
        <taxon>Fungi</taxon>
        <taxon>Fungi incertae sedis</taxon>
        <taxon>Chytridiomycota</taxon>
        <taxon>Chytridiomycota incertae sedis</taxon>
        <taxon>Chytridiomycetes</taxon>
        <taxon>Synchytriales</taxon>
        <taxon>Synchytriaceae</taxon>
        <taxon>Synchytrium</taxon>
    </lineage>
</organism>
<proteinExistence type="predicted"/>
<sequence>MNIEKRSKKRPTKEVDVEIETEVDLIPKKQRKDTNETEESDDDVRGIYLGQNDWVTRPSGRLWRQESISIQRKLIEEKIEFQHVRVSGRCFIVRTEGDLSNTKSGGQTMKGKQVH</sequence>
<accession>A0A507CP97</accession>
<dbReference type="VEuPathDB" id="FungiDB:SeMB42_g05807"/>
<dbReference type="AlphaFoldDB" id="A0A507CP97"/>
<evidence type="ECO:0000313" key="2">
    <source>
        <dbReference type="EMBL" id="TPX40965.1"/>
    </source>
</evidence>
<protein>
    <submittedName>
        <fullName evidence="2">Uncharacterized protein</fullName>
    </submittedName>
</protein>
<evidence type="ECO:0000256" key="1">
    <source>
        <dbReference type="SAM" id="MobiDB-lite"/>
    </source>
</evidence>
<dbReference type="Proteomes" id="UP000317494">
    <property type="component" value="Unassembled WGS sequence"/>
</dbReference>
<feature type="compositionally biased region" description="Polar residues" evidence="1">
    <location>
        <begin position="98"/>
        <end position="107"/>
    </location>
</feature>
<name>A0A507CP97_9FUNG</name>
<feature type="region of interest" description="Disordered" evidence="1">
    <location>
        <begin position="24"/>
        <end position="44"/>
    </location>
</feature>
<gene>
    <name evidence="2" type="ORF">SeMB42_g05807</name>
</gene>
<feature type="region of interest" description="Disordered" evidence="1">
    <location>
        <begin position="96"/>
        <end position="115"/>
    </location>
</feature>